<evidence type="ECO:0000256" key="6">
    <source>
        <dbReference type="ARBA" id="ARBA00023136"/>
    </source>
</evidence>
<evidence type="ECO:0000256" key="4">
    <source>
        <dbReference type="ARBA" id="ARBA00022692"/>
    </source>
</evidence>
<dbReference type="AlphaFoldDB" id="A0A1E7RFE0"/>
<gene>
    <name evidence="10" type="ORF">BJI46_00100</name>
</gene>
<evidence type="ECO:0000256" key="8">
    <source>
        <dbReference type="RuleBase" id="RU003942"/>
    </source>
</evidence>
<evidence type="ECO:0000256" key="1">
    <source>
        <dbReference type="ARBA" id="ARBA00004651"/>
    </source>
</evidence>
<dbReference type="Proteomes" id="UP000185895">
    <property type="component" value="Unassembled WGS sequence"/>
</dbReference>
<dbReference type="GO" id="GO:0015220">
    <property type="term" value="F:choline transmembrane transporter activity"/>
    <property type="evidence" value="ECO:0007669"/>
    <property type="project" value="TreeGrafter"/>
</dbReference>
<evidence type="ECO:0000256" key="7">
    <source>
        <dbReference type="ARBA" id="ARBA00038032"/>
    </source>
</evidence>
<dbReference type="GO" id="GO:0031460">
    <property type="term" value="P:glycine betaine transport"/>
    <property type="evidence" value="ECO:0007669"/>
    <property type="project" value="TreeGrafter"/>
</dbReference>
<evidence type="ECO:0000256" key="9">
    <source>
        <dbReference type="SAM" id="Phobius"/>
    </source>
</evidence>
<comment type="subcellular location">
    <subcellularLocation>
        <location evidence="1 8">Cell membrane</location>
        <topology evidence="1 8">Multi-pass membrane protein</topology>
    </subcellularLocation>
</comment>
<sequence length="117" mass="12888">MLDFSSKINPGIIWLMIAILTDVFSTFYSAKANGLENKYEQIFALLLYIISFACCAIALKYMQAGILYVLWSGIGVMAVALLSRIYLGQIIDIAGWIGITLITLGLIVIAKYSNINV</sequence>
<dbReference type="Gene3D" id="1.10.3730.20">
    <property type="match status" value="1"/>
</dbReference>
<evidence type="ECO:0000256" key="3">
    <source>
        <dbReference type="ARBA" id="ARBA00022475"/>
    </source>
</evidence>
<proteinExistence type="inferred from homology"/>
<comment type="caution">
    <text evidence="10">The sequence shown here is derived from an EMBL/GenBank/DDBJ whole genome shotgun (WGS) entry which is preliminary data.</text>
</comment>
<dbReference type="GO" id="GO:0015199">
    <property type="term" value="F:amino-acid betaine transmembrane transporter activity"/>
    <property type="evidence" value="ECO:0007669"/>
    <property type="project" value="TreeGrafter"/>
</dbReference>
<feature type="transmembrane region" description="Helical" evidence="9">
    <location>
        <begin position="12"/>
        <end position="30"/>
    </location>
</feature>
<keyword evidence="11" id="KW-1185">Reference proteome</keyword>
<keyword evidence="4 8" id="KW-0812">Transmembrane</keyword>
<dbReference type="InterPro" id="IPR045324">
    <property type="entry name" value="Small_multidrug_res"/>
</dbReference>
<comment type="similarity">
    <text evidence="7 8">Belongs to the drug/metabolite transporter (DMT) superfamily. Small multidrug resistance (SMR) (TC 2.A.7.1) family.</text>
</comment>
<evidence type="ECO:0000256" key="5">
    <source>
        <dbReference type="ARBA" id="ARBA00022989"/>
    </source>
</evidence>
<dbReference type="EMBL" id="MKKK01000001">
    <property type="protein sequence ID" value="OEY97972.1"/>
    <property type="molecule type" value="Genomic_DNA"/>
</dbReference>
<organism evidence="10 11">
    <name type="scientific">Acinetobacter qingfengensis</name>
    <dbReference type="NCBI Taxonomy" id="1262585"/>
    <lineage>
        <taxon>Bacteria</taxon>
        <taxon>Pseudomonadati</taxon>
        <taxon>Pseudomonadota</taxon>
        <taxon>Gammaproteobacteria</taxon>
        <taxon>Moraxellales</taxon>
        <taxon>Moraxellaceae</taxon>
        <taxon>Acinetobacter</taxon>
    </lineage>
</organism>
<keyword evidence="2" id="KW-0813">Transport</keyword>
<dbReference type="RefSeq" id="WP_070068354.1">
    <property type="nucleotide sequence ID" value="NZ_MKKK01000001.1"/>
</dbReference>
<keyword evidence="3" id="KW-1003">Cell membrane</keyword>
<evidence type="ECO:0000256" key="2">
    <source>
        <dbReference type="ARBA" id="ARBA00022448"/>
    </source>
</evidence>
<dbReference type="PANTHER" id="PTHR30561:SF1">
    <property type="entry name" value="MULTIDRUG TRANSPORTER EMRE"/>
    <property type="match status" value="1"/>
</dbReference>
<dbReference type="InterPro" id="IPR037185">
    <property type="entry name" value="EmrE-like"/>
</dbReference>
<feature type="transmembrane region" description="Helical" evidence="9">
    <location>
        <begin position="66"/>
        <end position="87"/>
    </location>
</feature>
<dbReference type="OrthoDB" id="71834at2"/>
<accession>A0A1E7RFE0</accession>
<dbReference type="PANTHER" id="PTHR30561">
    <property type="entry name" value="SMR FAMILY PROTON-DEPENDENT DRUG EFFLUX TRANSPORTER SUGE"/>
    <property type="match status" value="1"/>
</dbReference>
<reference evidence="10 11" key="1">
    <citation type="submission" date="2016-09" db="EMBL/GenBank/DDBJ databases">
        <authorList>
            <person name="Capua I."/>
            <person name="De Benedictis P."/>
            <person name="Joannis T."/>
            <person name="Lombin L.H."/>
            <person name="Cattoli G."/>
        </authorList>
    </citation>
    <scope>NUCLEOTIDE SEQUENCE [LARGE SCALE GENOMIC DNA]</scope>
    <source>
        <strain evidence="10 11">ANC 4671</strain>
    </source>
</reference>
<feature type="transmembrane region" description="Helical" evidence="9">
    <location>
        <begin position="42"/>
        <end position="59"/>
    </location>
</feature>
<evidence type="ECO:0000313" key="11">
    <source>
        <dbReference type="Proteomes" id="UP000185895"/>
    </source>
</evidence>
<evidence type="ECO:0000313" key="10">
    <source>
        <dbReference type="EMBL" id="OEY97972.1"/>
    </source>
</evidence>
<dbReference type="Pfam" id="PF00893">
    <property type="entry name" value="Multi_Drug_Res"/>
    <property type="match status" value="1"/>
</dbReference>
<keyword evidence="5 9" id="KW-1133">Transmembrane helix</keyword>
<protein>
    <submittedName>
        <fullName evidence="10">Quaternary ammonium transporter</fullName>
    </submittedName>
</protein>
<dbReference type="GO" id="GO:0015297">
    <property type="term" value="F:antiporter activity"/>
    <property type="evidence" value="ECO:0007669"/>
    <property type="project" value="TreeGrafter"/>
</dbReference>
<keyword evidence="6 9" id="KW-0472">Membrane</keyword>
<dbReference type="GO" id="GO:0005886">
    <property type="term" value="C:plasma membrane"/>
    <property type="evidence" value="ECO:0007669"/>
    <property type="project" value="UniProtKB-SubCell"/>
</dbReference>
<dbReference type="SUPFAM" id="SSF103481">
    <property type="entry name" value="Multidrug resistance efflux transporter EmrE"/>
    <property type="match status" value="1"/>
</dbReference>
<dbReference type="InterPro" id="IPR000390">
    <property type="entry name" value="Small_drug/metabolite_transptr"/>
</dbReference>
<name>A0A1E7RFE0_9GAMM</name>
<feature type="transmembrane region" description="Helical" evidence="9">
    <location>
        <begin position="93"/>
        <end position="112"/>
    </location>
</feature>